<organism evidence="4 5">
    <name type="scientific">Nodularia harveyana UHCC-0300</name>
    <dbReference type="NCBI Taxonomy" id="2974287"/>
    <lineage>
        <taxon>Bacteria</taxon>
        <taxon>Bacillati</taxon>
        <taxon>Cyanobacteriota</taxon>
        <taxon>Cyanophyceae</taxon>
        <taxon>Nostocales</taxon>
        <taxon>Nodulariaceae</taxon>
        <taxon>Nodularia</taxon>
    </lineage>
</organism>
<evidence type="ECO:0000256" key="1">
    <source>
        <dbReference type="SAM" id="MobiDB-lite"/>
    </source>
</evidence>
<comment type="caution">
    <text evidence="4">The sequence shown here is derived from an EMBL/GenBank/DDBJ whole genome shotgun (WGS) entry which is preliminary data.</text>
</comment>
<feature type="chain" id="PRO_5046866279" evidence="2">
    <location>
        <begin position="31"/>
        <end position="417"/>
    </location>
</feature>
<evidence type="ECO:0000313" key="5">
    <source>
        <dbReference type="Proteomes" id="UP001302120"/>
    </source>
</evidence>
<dbReference type="Gene3D" id="3.10.310.50">
    <property type="match status" value="1"/>
</dbReference>
<dbReference type="RefSeq" id="WP_323194820.1">
    <property type="nucleotide sequence ID" value="NZ_JAYGHG010000004.1"/>
</dbReference>
<evidence type="ECO:0000259" key="3">
    <source>
        <dbReference type="Pfam" id="PF04536"/>
    </source>
</evidence>
<dbReference type="Pfam" id="PF04536">
    <property type="entry name" value="TPM_phosphatase"/>
    <property type="match status" value="1"/>
</dbReference>
<evidence type="ECO:0000256" key="2">
    <source>
        <dbReference type="SAM" id="SignalP"/>
    </source>
</evidence>
<feature type="signal peptide" evidence="2">
    <location>
        <begin position="1"/>
        <end position="30"/>
    </location>
</feature>
<dbReference type="InterPro" id="IPR007621">
    <property type="entry name" value="TPM_dom"/>
</dbReference>
<gene>
    <name evidence="4" type="ORF">VB620_03830</name>
</gene>
<evidence type="ECO:0000313" key="4">
    <source>
        <dbReference type="EMBL" id="MEA5580470.1"/>
    </source>
</evidence>
<accession>A0ABU5UBH3</accession>
<dbReference type="EMBL" id="JAYGHG010000004">
    <property type="protein sequence ID" value="MEA5580470.1"/>
    <property type="molecule type" value="Genomic_DNA"/>
</dbReference>
<proteinExistence type="predicted"/>
<reference evidence="4 5" key="1">
    <citation type="submission" date="2023-12" db="EMBL/GenBank/DDBJ databases">
        <title>Baltic Sea Cyanobacteria.</title>
        <authorList>
            <person name="Delbaje E."/>
            <person name="Fewer D.P."/>
            <person name="Shishido T.K."/>
        </authorList>
    </citation>
    <scope>NUCLEOTIDE SEQUENCE [LARGE SCALE GENOMIC DNA]</scope>
    <source>
        <strain evidence="4 5">UHCC-0300</strain>
    </source>
</reference>
<protein>
    <submittedName>
        <fullName evidence="4">TPM domain-containing protein</fullName>
    </submittedName>
</protein>
<feature type="domain" description="TPM" evidence="3">
    <location>
        <begin position="47"/>
        <end position="170"/>
    </location>
</feature>
<name>A0ABU5UBH3_9CYAN</name>
<dbReference type="PANTHER" id="PTHR30373:SF2">
    <property type="entry name" value="UPF0603 PROTEIN YGCG"/>
    <property type="match status" value="1"/>
</dbReference>
<feature type="compositionally biased region" description="Pro residues" evidence="1">
    <location>
        <begin position="364"/>
        <end position="374"/>
    </location>
</feature>
<keyword evidence="2" id="KW-0732">Signal</keyword>
<sequence length="417" mass="44167">MKLSFLKPKQNFWLSIFSASIVLSPLSSFALTVEEVPNPRQVSGSWVTDMADVLNDETEAQMNQMIADLEAKNGTEISVVTVPQTAPAASPKEFTTELFNYWGIGKEGEDNGVLFLISVGDRRVEIETGYGIEAILPDAKVGNIISTQITPEFKKGDFAGGTLAGTKALVLVLGSDPTQAATLPTTPAQAATLPTTEVTTANNSRWGLMAGLVGGGVLAIGSVVFLVNRPVKSLIKPEGRTRKKQGNYSFLCADCQQPMEKVNATVIEPHLNKQEKVAQNIGSVNFEGWKCIHCSQQTGQGFHLVAQESKSRQFKKCPHCQELTVIRTEKTIKQPTQYRSGKRLIVDHCYCCNYHNEMEEKIPRLPPPPPPPPLGSSGSGGSSGGGSSGGGSYGGGYSGGGDFGGGSSGGGGAGGSW</sequence>
<feature type="region of interest" description="Disordered" evidence="1">
    <location>
        <begin position="362"/>
        <end position="417"/>
    </location>
</feature>
<dbReference type="PANTHER" id="PTHR30373">
    <property type="entry name" value="UPF0603 PROTEIN YGCG"/>
    <property type="match status" value="1"/>
</dbReference>
<keyword evidence="5" id="KW-1185">Reference proteome</keyword>
<dbReference type="Proteomes" id="UP001302120">
    <property type="component" value="Unassembled WGS sequence"/>
</dbReference>
<feature type="compositionally biased region" description="Gly residues" evidence="1">
    <location>
        <begin position="377"/>
        <end position="417"/>
    </location>
</feature>